<accession>A0AAI9K253</accession>
<dbReference type="Proteomes" id="UP000660047">
    <property type="component" value="Unassembled WGS sequence"/>
</dbReference>
<sequence length="103" mass="11758">MVTEYDFYEELKDAVVKGLSGEIENLSVRIIERREFEKTDFKLCLAVLCGSVVELRVMADEWYDPAAQEFDFSGLILKIRDALDKIYDRYGITGLEPGKGLVT</sequence>
<comment type="caution">
    <text evidence="1">The sequence shown here is derived from an EMBL/GenBank/DDBJ whole genome shotgun (WGS) entry which is preliminary data.</text>
</comment>
<evidence type="ECO:0000313" key="1">
    <source>
        <dbReference type="EMBL" id="GFO94329.1"/>
    </source>
</evidence>
<name>A0AAI9K253_9FIRM</name>
<dbReference type="AlphaFoldDB" id="A0AAI9K253"/>
<dbReference type="EMBL" id="BLYL01000006">
    <property type="protein sequence ID" value="GFO94329.1"/>
    <property type="molecule type" value="Genomic_DNA"/>
</dbReference>
<evidence type="ECO:0000313" key="2">
    <source>
        <dbReference type="Proteomes" id="UP000660047"/>
    </source>
</evidence>
<proteinExistence type="predicted"/>
<gene>
    <name evidence="1" type="ORF">COEU31_13750</name>
</gene>
<organism evidence="1 2">
    <name type="scientific">Coprococcus eutactus</name>
    <dbReference type="NCBI Taxonomy" id="33043"/>
    <lineage>
        <taxon>Bacteria</taxon>
        <taxon>Bacillati</taxon>
        <taxon>Bacillota</taxon>
        <taxon>Clostridia</taxon>
        <taxon>Lachnospirales</taxon>
        <taxon>Lachnospiraceae</taxon>
        <taxon>Coprococcus</taxon>
    </lineage>
</organism>
<protein>
    <submittedName>
        <fullName evidence="1">Uncharacterized protein</fullName>
    </submittedName>
</protein>
<reference evidence="1" key="1">
    <citation type="submission" date="2020-06" db="EMBL/GenBank/DDBJ databases">
        <title>Characterization of fructooligosaccharide metabolism and fructooligosaccharide-degrading enzymes in human commensal butyrate producers.</title>
        <authorList>
            <person name="Tanno H."/>
            <person name="Fujii T."/>
            <person name="Hirano K."/>
            <person name="Maeno S."/>
            <person name="Tonozuka T."/>
            <person name="Sakamoto M."/>
            <person name="Ohkuma M."/>
            <person name="Tochio T."/>
            <person name="Endo A."/>
        </authorList>
    </citation>
    <scope>NUCLEOTIDE SEQUENCE</scope>
    <source>
        <strain evidence="1">JCM 31265</strain>
    </source>
</reference>